<dbReference type="InterPro" id="IPR010985">
    <property type="entry name" value="Ribbon_hlx_hlx"/>
</dbReference>
<comment type="caution">
    <text evidence="2">The sequence shown here is derived from an EMBL/GenBank/DDBJ whole genome shotgun (WGS) entry which is preliminary data.</text>
</comment>
<dbReference type="SUPFAM" id="SSF47598">
    <property type="entry name" value="Ribbon-helix-helix"/>
    <property type="match status" value="1"/>
</dbReference>
<evidence type="ECO:0000313" key="2">
    <source>
        <dbReference type="EMBL" id="MQS00160.1"/>
    </source>
</evidence>
<name>A0A7X1SS14_9PROT</name>
<reference evidence="2 3" key="1">
    <citation type="submission" date="2019-10" db="EMBL/GenBank/DDBJ databases">
        <title>Gluconobacter aidae sp. nov., a novel species of acetic acid bacteria isolated in Thailand.</title>
        <authorList>
            <person name="Yukphan P."/>
            <person name="Charoenyingcharoen P."/>
            <person name="Malimas S."/>
            <person name="Muramatsu Y."/>
            <person name="Nakagawa Y."/>
            <person name="Tanasupawat S."/>
            <person name="Yamada Y."/>
        </authorList>
    </citation>
    <scope>NUCLEOTIDE SEQUENCE [LARGE SCALE GENOMIC DNA]</scope>
    <source>
        <strain evidence="2 3">AC10</strain>
    </source>
</reference>
<dbReference type="InterPro" id="IPR005569">
    <property type="entry name" value="Arc_DNA-bd_dom"/>
</dbReference>
<proteinExistence type="predicted"/>
<gene>
    <name evidence="2" type="ORF">GFJ39_13415</name>
</gene>
<dbReference type="AlphaFoldDB" id="A0A7X1SS14"/>
<evidence type="ECO:0000313" key="3">
    <source>
        <dbReference type="Proteomes" id="UP000432209"/>
    </source>
</evidence>
<dbReference type="Gene3D" id="1.10.1220.10">
    <property type="entry name" value="Met repressor-like"/>
    <property type="match status" value="1"/>
</dbReference>
<sequence>MDHFFSCVQRFGMFMSCGSHINHGEKHVKHAHPQFKLRIPLGLKRWLETEATSNHRSISGQIIYLLEETKKASDQPASNPDASTSTL</sequence>
<accession>A0A7X1SS14</accession>
<dbReference type="Proteomes" id="UP000432209">
    <property type="component" value="Unassembled WGS sequence"/>
</dbReference>
<organism evidence="2 3">
    <name type="scientific">Gluconobacter aidae</name>
    <dbReference type="NCBI Taxonomy" id="2662454"/>
    <lineage>
        <taxon>Bacteria</taxon>
        <taxon>Pseudomonadati</taxon>
        <taxon>Pseudomonadota</taxon>
        <taxon>Alphaproteobacteria</taxon>
        <taxon>Acetobacterales</taxon>
        <taxon>Acetobacteraceae</taxon>
        <taxon>Gluconobacter</taxon>
    </lineage>
</organism>
<evidence type="ECO:0000259" key="1">
    <source>
        <dbReference type="Pfam" id="PF03869"/>
    </source>
</evidence>
<dbReference type="Pfam" id="PF03869">
    <property type="entry name" value="Arc"/>
    <property type="match status" value="1"/>
</dbReference>
<dbReference type="GO" id="GO:0003677">
    <property type="term" value="F:DNA binding"/>
    <property type="evidence" value="ECO:0007669"/>
    <property type="project" value="UniProtKB-KW"/>
</dbReference>
<protein>
    <submittedName>
        <fullName evidence="2">Arc family DNA-binding protein</fullName>
    </submittedName>
</protein>
<feature type="domain" description="Arc-like DNA binding" evidence="1">
    <location>
        <begin position="32"/>
        <end position="68"/>
    </location>
</feature>
<dbReference type="EMBL" id="WIPH01000063">
    <property type="protein sequence ID" value="MQS00160.1"/>
    <property type="molecule type" value="Genomic_DNA"/>
</dbReference>
<keyword evidence="3" id="KW-1185">Reference proteome</keyword>
<dbReference type="GO" id="GO:0006355">
    <property type="term" value="P:regulation of DNA-templated transcription"/>
    <property type="evidence" value="ECO:0007669"/>
    <property type="project" value="InterPro"/>
</dbReference>
<keyword evidence="2" id="KW-0238">DNA-binding</keyword>
<dbReference type="InterPro" id="IPR013321">
    <property type="entry name" value="Arc_rbn_hlx_hlx"/>
</dbReference>